<reference evidence="1 2" key="1">
    <citation type="submission" date="2016-10" db="EMBL/GenBank/DDBJ databases">
        <authorList>
            <person name="de Groot N.N."/>
        </authorList>
    </citation>
    <scope>NUCLEOTIDE SEQUENCE [LARGE SCALE GENOMIC DNA]</scope>
    <source>
        <strain evidence="1 2">DSM 9179</strain>
    </source>
</reference>
<accession>A0A1I0RW31</accession>
<sequence length="302" mass="33085">MRIRKLSALLVIATWIIVTIPGCNNSNKAKNINETQEMQTTIESTQTTTESTQTTTTQISSEQVLEEISSQISQEVNVNPDSNNAANNNSEVPNIQTEAEVNLDFVANLKISNSVNQMIVVAASGSKATVTMHEIQNNEWTEIISTQGYVGKDGVGNAANVNESTHITPTGIYTLSMAFGVKDNPGTTLPYTKVDDSNYWVDDPASKYYNKFVSTNDPKVVPDWLSAEHILNYSKQYAYVIAIDYNMDCIRNAGSAIFLHCSNDNGTYGCVSIPETSMELVLQHIHSGCVIVIDTADGIYSY</sequence>
<dbReference type="PANTHER" id="PTHR38589">
    <property type="entry name" value="BLR0621 PROTEIN"/>
    <property type="match status" value="1"/>
</dbReference>
<dbReference type="EMBL" id="FOJI01000027">
    <property type="protein sequence ID" value="SEW45762.1"/>
    <property type="molecule type" value="Genomic_DNA"/>
</dbReference>
<evidence type="ECO:0000313" key="1">
    <source>
        <dbReference type="EMBL" id="SEW45762.1"/>
    </source>
</evidence>
<dbReference type="OrthoDB" id="186490at2"/>
<dbReference type="Proteomes" id="UP000199701">
    <property type="component" value="Unassembled WGS sequence"/>
</dbReference>
<organism evidence="1 2">
    <name type="scientific">[Clostridium] fimetarium</name>
    <dbReference type="NCBI Taxonomy" id="99656"/>
    <lineage>
        <taxon>Bacteria</taxon>
        <taxon>Bacillati</taxon>
        <taxon>Bacillota</taxon>
        <taxon>Clostridia</taxon>
        <taxon>Lachnospirales</taxon>
        <taxon>Lachnospiraceae</taxon>
    </lineage>
</organism>
<dbReference type="STRING" id="99656.SAMN05421659_1271"/>
<gene>
    <name evidence="1" type="ORF">SAMN05421659_1271</name>
</gene>
<dbReference type="PANTHER" id="PTHR38589:SF1">
    <property type="entry name" value="BLR0621 PROTEIN"/>
    <property type="match status" value="1"/>
</dbReference>
<protein>
    <submittedName>
        <fullName evidence="1">L,D-peptidoglycan transpeptidase YkuD, ErfK/YbiS/YcfS/YnhG family</fullName>
    </submittedName>
</protein>
<evidence type="ECO:0000313" key="2">
    <source>
        <dbReference type="Proteomes" id="UP000199701"/>
    </source>
</evidence>
<proteinExistence type="predicted"/>
<dbReference type="AlphaFoldDB" id="A0A1I0RW31"/>
<keyword evidence="2" id="KW-1185">Reference proteome</keyword>
<name>A0A1I0RW31_9FIRM</name>
<dbReference type="RefSeq" id="WP_092458110.1">
    <property type="nucleotide sequence ID" value="NZ_FOJI01000027.1"/>
</dbReference>